<dbReference type="RefSeq" id="WP_094049032.1">
    <property type="nucleotide sequence ID" value="NZ_CP022535.1"/>
</dbReference>
<keyword evidence="2" id="KW-1185">Reference proteome</keyword>
<dbReference type="EMBL" id="CP022535">
    <property type="protein sequence ID" value="ASP28366.1"/>
    <property type="molecule type" value="Genomic_DNA"/>
</dbReference>
<sequence length="63" mass="7751">MNIAMDDYHKYYGYDINWPFNANGFDYYVNVLNRKDELAEEEKDEILTISVKKFRKIKKNKYF</sequence>
<evidence type="ECO:0000313" key="1">
    <source>
        <dbReference type="EMBL" id="ASP28366.1"/>
    </source>
</evidence>
<protein>
    <submittedName>
        <fullName evidence="1">Uncharacterized protein</fullName>
    </submittedName>
</protein>
<gene>
    <name evidence="1" type="ORF">SCORR_v1c05940</name>
</gene>
<organism evidence="1 2">
    <name type="scientific">Spiroplasma corruscae</name>
    <dbReference type="NCBI Taxonomy" id="216934"/>
    <lineage>
        <taxon>Bacteria</taxon>
        <taxon>Bacillati</taxon>
        <taxon>Mycoplasmatota</taxon>
        <taxon>Mollicutes</taxon>
        <taxon>Entomoplasmatales</taxon>
        <taxon>Spiroplasmataceae</taxon>
        <taxon>Spiroplasma</taxon>
    </lineage>
</organism>
<proteinExistence type="predicted"/>
<dbReference type="KEGG" id="scou:SCORR_v1c05940"/>
<name>A0A222EPK0_9MOLU</name>
<reference evidence="1 2" key="1">
    <citation type="submission" date="2017-07" db="EMBL/GenBank/DDBJ databases">
        <title>Complete genome sequence of Spiroplasma corruscae EC-1 (DSM 19793).</title>
        <authorList>
            <person name="Tsai Y.-M."/>
            <person name="Lo W.-S."/>
            <person name="Kuo C.-H."/>
        </authorList>
    </citation>
    <scope>NUCLEOTIDE SEQUENCE [LARGE SCALE GENOMIC DNA]</scope>
    <source>
        <strain evidence="1 2">EC-1</strain>
    </source>
</reference>
<dbReference type="Proteomes" id="UP000203229">
    <property type="component" value="Chromosome"/>
</dbReference>
<dbReference type="AlphaFoldDB" id="A0A222EPK0"/>
<evidence type="ECO:0000313" key="2">
    <source>
        <dbReference type="Proteomes" id="UP000203229"/>
    </source>
</evidence>
<accession>A0A222EPK0</accession>